<evidence type="ECO:0000313" key="2">
    <source>
        <dbReference type="Proteomes" id="UP000824260"/>
    </source>
</evidence>
<dbReference type="GO" id="GO:0035312">
    <property type="term" value="F:5'-3' DNA exonuclease activity"/>
    <property type="evidence" value="ECO:0007669"/>
    <property type="project" value="TreeGrafter"/>
</dbReference>
<dbReference type="SUPFAM" id="SSF89550">
    <property type="entry name" value="PHP domain-like"/>
    <property type="match status" value="1"/>
</dbReference>
<organism evidence="1 2">
    <name type="scientific">Candidatus Pullichristensenella stercorigallinarum</name>
    <dbReference type="NCBI Taxonomy" id="2840909"/>
    <lineage>
        <taxon>Bacteria</taxon>
        <taxon>Bacillati</taxon>
        <taxon>Bacillota</taxon>
        <taxon>Clostridia</taxon>
        <taxon>Candidatus Pullichristensenella</taxon>
    </lineage>
</organism>
<evidence type="ECO:0000313" key="1">
    <source>
        <dbReference type="EMBL" id="HIQ82473.1"/>
    </source>
</evidence>
<sequence length="237" mass="26851">MNMRDTGFYVQMHLHTAESSRCARVGGADMARACKEAGYDLIVITDHFFNANINVPYDIPWKEQVHGLFAGYRAAKAMGDKIGLRVLPGWETYTDGPEYLTYGLGEEFLLKNRDIALLPKVQYLRRVHEAGGYVSHAHPFREASYIPHFDPDPYGLDAVEVFNGRHMDPSFDEKARAFAKRFHLPGTAGADAHNTLHIYDGAMRFFYPVTTFDEIFAAIRKGDYEIVPHLNERATGF</sequence>
<proteinExistence type="predicted"/>
<comment type="caution">
    <text evidence="1">The sequence shown here is derived from an EMBL/GenBank/DDBJ whole genome shotgun (WGS) entry which is preliminary data.</text>
</comment>
<dbReference type="CDD" id="cd07432">
    <property type="entry name" value="PHP_HisPPase"/>
    <property type="match status" value="1"/>
</dbReference>
<dbReference type="Gene3D" id="3.20.20.140">
    <property type="entry name" value="Metal-dependent hydrolases"/>
    <property type="match status" value="1"/>
</dbReference>
<reference evidence="1" key="1">
    <citation type="submission" date="2020-10" db="EMBL/GenBank/DDBJ databases">
        <authorList>
            <person name="Gilroy R."/>
        </authorList>
    </citation>
    <scope>NUCLEOTIDE SEQUENCE</scope>
    <source>
        <strain evidence="1">ChiSjej6B24-2974</strain>
    </source>
</reference>
<gene>
    <name evidence="1" type="ORF">IAA52_05165</name>
</gene>
<dbReference type="PANTHER" id="PTHR42924">
    <property type="entry name" value="EXONUCLEASE"/>
    <property type="match status" value="1"/>
</dbReference>
<dbReference type="InterPro" id="IPR016195">
    <property type="entry name" value="Pol/histidinol_Pase-like"/>
</dbReference>
<dbReference type="Pfam" id="PF13263">
    <property type="entry name" value="PHP_C"/>
    <property type="match status" value="1"/>
</dbReference>
<dbReference type="PANTHER" id="PTHR42924:SF3">
    <property type="entry name" value="POLYMERASE_HISTIDINOL PHOSPHATASE N-TERMINAL DOMAIN-CONTAINING PROTEIN"/>
    <property type="match status" value="1"/>
</dbReference>
<dbReference type="InterPro" id="IPR052018">
    <property type="entry name" value="PHP_domain"/>
</dbReference>
<protein>
    <submittedName>
        <fullName evidence="1">PHP domain-containing protein</fullName>
    </submittedName>
</protein>
<dbReference type="GO" id="GO:0004534">
    <property type="term" value="F:5'-3' RNA exonuclease activity"/>
    <property type="evidence" value="ECO:0007669"/>
    <property type="project" value="TreeGrafter"/>
</dbReference>
<accession>A0A9D0ZKT5</accession>
<name>A0A9D0ZKT5_9FIRM</name>
<dbReference type="EMBL" id="DVFZ01000051">
    <property type="protein sequence ID" value="HIQ82473.1"/>
    <property type="molecule type" value="Genomic_DNA"/>
</dbReference>
<dbReference type="Proteomes" id="UP000824260">
    <property type="component" value="Unassembled WGS sequence"/>
</dbReference>
<reference evidence="1" key="2">
    <citation type="journal article" date="2021" name="PeerJ">
        <title>Extensive microbial diversity within the chicken gut microbiome revealed by metagenomics and culture.</title>
        <authorList>
            <person name="Gilroy R."/>
            <person name="Ravi A."/>
            <person name="Getino M."/>
            <person name="Pursley I."/>
            <person name="Horton D.L."/>
            <person name="Alikhan N.F."/>
            <person name="Baker D."/>
            <person name="Gharbi K."/>
            <person name="Hall N."/>
            <person name="Watson M."/>
            <person name="Adriaenssens E.M."/>
            <person name="Foster-Nyarko E."/>
            <person name="Jarju S."/>
            <person name="Secka A."/>
            <person name="Antonio M."/>
            <person name="Oren A."/>
            <person name="Chaudhuri R.R."/>
            <person name="La Ragione R."/>
            <person name="Hildebrand F."/>
            <person name="Pallen M.J."/>
        </authorList>
    </citation>
    <scope>NUCLEOTIDE SEQUENCE</scope>
    <source>
        <strain evidence="1">ChiSjej6B24-2974</strain>
    </source>
</reference>
<dbReference type="AlphaFoldDB" id="A0A9D0ZKT5"/>